<evidence type="ECO:0000313" key="2">
    <source>
        <dbReference type="Proteomes" id="UP000014073"/>
    </source>
</evidence>
<sequence length="79" mass="8976">MQDRQRVKNRKDKETVMNLTECPILRGTRGSSSIWEGCRSIHESVSTAVLDDWTDAVPLHRKITPARIAESEETGYCSK</sequence>
<comment type="caution">
    <text evidence="1">The sequence shown here is derived from an EMBL/GenBank/DDBJ whole genome shotgun (WGS) entry which is preliminary data.</text>
</comment>
<organism evidence="1 2">
    <name type="scientific">Phocaeicola coprophilus DSM 18228 = JCM 13818</name>
    <dbReference type="NCBI Taxonomy" id="547042"/>
    <lineage>
        <taxon>Bacteria</taxon>
        <taxon>Pseudomonadati</taxon>
        <taxon>Bacteroidota</taxon>
        <taxon>Bacteroidia</taxon>
        <taxon>Bacteroidales</taxon>
        <taxon>Bacteroidaceae</taxon>
        <taxon>Phocaeicola</taxon>
    </lineage>
</organism>
<keyword evidence="2" id="KW-1185">Reference proteome</keyword>
<accession>S0FBX1</accession>
<proteinExistence type="predicted"/>
<dbReference type="HOGENOM" id="CLU_2598644_0_0_10"/>
<dbReference type="STRING" id="547042.BACCOPRO_01445"/>
<reference evidence="1 2" key="1">
    <citation type="submission" date="2008-12" db="EMBL/GenBank/DDBJ databases">
        <authorList>
            <person name="Fulton L."/>
            <person name="Clifton S."/>
            <person name="Fulton B."/>
            <person name="Xu J."/>
            <person name="Minx P."/>
            <person name="Pepin K.H."/>
            <person name="Johnson M."/>
            <person name="Bhonagiri V."/>
            <person name="Nash W.E."/>
            <person name="Mardis E.R."/>
            <person name="Wilson R.K."/>
        </authorList>
    </citation>
    <scope>NUCLEOTIDE SEQUENCE [LARGE SCALE GENOMIC DNA]</scope>
    <source>
        <strain evidence="1 2">DSM 18228</strain>
    </source>
</reference>
<dbReference type="Proteomes" id="UP000014073">
    <property type="component" value="Unassembled WGS sequence"/>
</dbReference>
<dbReference type="EMBL" id="ACBW01000106">
    <property type="protein sequence ID" value="EEF75951.1"/>
    <property type="molecule type" value="Genomic_DNA"/>
</dbReference>
<dbReference type="AlphaFoldDB" id="S0FBX1"/>
<evidence type="ECO:0000313" key="1">
    <source>
        <dbReference type="EMBL" id="EEF75951.1"/>
    </source>
</evidence>
<gene>
    <name evidence="1" type="ORF">BACCOPRO_01445</name>
</gene>
<protein>
    <submittedName>
        <fullName evidence="1">Uncharacterized protein</fullName>
    </submittedName>
</protein>
<name>S0FBX1_9BACT</name>